<dbReference type="PANTHER" id="PTHR22876">
    <property type="entry name" value="ZGC:101016"/>
    <property type="match status" value="1"/>
</dbReference>
<keyword evidence="3" id="KW-1185">Reference proteome</keyword>
<feature type="compositionally biased region" description="Acidic residues" evidence="1">
    <location>
        <begin position="136"/>
        <end position="147"/>
    </location>
</feature>
<evidence type="ECO:0000313" key="3">
    <source>
        <dbReference type="Proteomes" id="UP001497482"/>
    </source>
</evidence>
<dbReference type="EMBL" id="OZ035831">
    <property type="protein sequence ID" value="CAL1616078.1"/>
    <property type="molecule type" value="Genomic_DNA"/>
</dbReference>
<accession>A0AAV2MRZ6</accession>
<dbReference type="PANTHER" id="PTHR22876:SF5">
    <property type="entry name" value="CHROMOSOME 9 OPEN READING FRAME 85"/>
    <property type="match status" value="1"/>
</dbReference>
<dbReference type="Proteomes" id="UP001497482">
    <property type="component" value="Chromosome 9"/>
</dbReference>
<feature type="region of interest" description="Disordered" evidence="1">
    <location>
        <begin position="130"/>
        <end position="154"/>
    </location>
</feature>
<evidence type="ECO:0000256" key="1">
    <source>
        <dbReference type="SAM" id="MobiDB-lite"/>
    </source>
</evidence>
<proteinExistence type="predicted"/>
<dbReference type="Pfam" id="PF10217">
    <property type="entry name" value="DUF2039"/>
    <property type="match status" value="1"/>
</dbReference>
<organism evidence="2 3">
    <name type="scientific">Knipowitschia caucasica</name>
    <name type="common">Caucasian dwarf goby</name>
    <name type="synonym">Pomatoschistus caucasicus</name>
    <dbReference type="NCBI Taxonomy" id="637954"/>
    <lineage>
        <taxon>Eukaryota</taxon>
        <taxon>Metazoa</taxon>
        <taxon>Chordata</taxon>
        <taxon>Craniata</taxon>
        <taxon>Vertebrata</taxon>
        <taxon>Euteleostomi</taxon>
        <taxon>Actinopterygii</taxon>
        <taxon>Neopterygii</taxon>
        <taxon>Teleostei</taxon>
        <taxon>Neoteleostei</taxon>
        <taxon>Acanthomorphata</taxon>
        <taxon>Gobiaria</taxon>
        <taxon>Gobiiformes</taxon>
        <taxon>Gobioidei</taxon>
        <taxon>Gobiidae</taxon>
        <taxon>Gobiinae</taxon>
        <taxon>Knipowitschia</taxon>
    </lineage>
</organism>
<gene>
    <name evidence="2" type="ORF">KC01_LOCUS41911</name>
</gene>
<evidence type="ECO:0000313" key="2">
    <source>
        <dbReference type="EMBL" id="CAL1616078.1"/>
    </source>
</evidence>
<sequence>MSSQKGNVSRSRCQKHHNTVAFKNDKYGATVQVQKAKSKVHDGLCQHCKDVLEWKVKYNKYKTLTQPRKCVKCSQKNIKDAYYVVCKPCSLQLEICCKCGKKEEIVIPVNSHLDVKEEEEGVCQKKKRGCQKDDELNSEEEVDDFEDGEHSDADIDKIKDTAGLAAISKIHIKD</sequence>
<dbReference type="InterPro" id="IPR019351">
    <property type="entry name" value="DUF2039"/>
</dbReference>
<protein>
    <submittedName>
        <fullName evidence="2">Uncharacterized protein</fullName>
    </submittedName>
</protein>
<name>A0AAV2MRZ6_KNICA</name>
<dbReference type="AlphaFoldDB" id="A0AAV2MRZ6"/>
<reference evidence="2 3" key="1">
    <citation type="submission" date="2024-04" db="EMBL/GenBank/DDBJ databases">
        <authorList>
            <person name="Waldvogel A.-M."/>
            <person name="Schoenle A."/>
        </authorList>
    </citation>
    <scope>NUCLEOTIDE SEQUENCE [LARGE SCALE GENOMIC DNA]</scope>
</reference>